<evidence type="ECO:0000256" key="12">
    <source>
        <dbReference type="PIRNR" id="PIRNR015601"/>
    </source>
</evidence>
<dbReference type="InterPro" id="IPR046887">
    <property type="entry name" value="RsmE_PUA-like"/>
</dbReference>
<evidence type="ECO:0000259" key="14">
    <source>
        <dbReference type="Pfam" id="PF20260"/>
    </source>
</evidence>
<dbReference type="AlphaFoldDB" id="A0AAW9HLR7"/>
<accession>A0AAW9HLR7</accession>
<evidence type="ECO:0000256" key="9">
    <source>
        <dbReference type="ARBA" id="ARBA00022691"/>
    </source>
</evidence>
<dbReference type="Gene3D" id="2.40.240.20">
    <property type="entry name" value="Hypothetical PUA domain-like, domain 1"/>
    <property type="match status" value="1"/>
</dbReference>
<dbReference type="EC" id="2.1.1.193" evidence="3 12"/>
<feature type="domain" description="Ribosomal RNA small subunit methyltransferase E methyltransferase" evidence="13">
    <location>
        <begin position="84"/>
        <end position="251"/>
    </location>
</feature>
<comment type="caution">
    <text evidence="15">The sequence shown here is derived from an EMBL/GenBank/DDBJ whole genome shotgun (WGS) entry which is preliminary data.</text>
</comment>
<evidence type="ECO:0000256" key="1">
    <source>
        <dbReference type="ARBA" id="ARBA00004496"/>
    </source>
</evidence>
<dbReference type="CDD" id="cd18084">
    <property type="entry name" value="RsmE-like"/>
    <property type="match status" value="1"/>
</dbReference>
<keyword evidence="5 12" id="KW-0963">Cytoplasm</keyword>
<dbReference type="InterPro" id="IPR029026">
    <property type="entry name" value="tRNA_m1G_MTases_N"/>
</dbReference>
<dbReference type="Pfam" id="PF20260">
    <property type="entry name" value="PUA_4"/>
    <property type="match status" value="1"/>
</dbReference>
<dbReference type="GO" id="GO:0005737">
    <property type="term" value="C:cytoplasm"/>
    <property type="evidence" value="ECO:0007669"/>
    <property type="project" value="UniProtKB-SubCell"/>
</dbReference>
<name>A0AAW9HLR7_9ACTO</name>
<keyword evidence="8 12" id="KW-0808">Transferase</keyword>
<dbReference type="PANTHER" id="PTHR30027:SF3">
    <property type="entry name" value="16S RRNA (URACIL(1498)-N(3))-METHYLTRANSFERASE"/>
    <property type="match status" value="1"/>
</dbReference>
<evidence type="ECO:0000256" key="6">
    <source>
        <dbReference type="ARBA" id="ARBA00022552"/>
    </source>
</evidence>
<evidence type="ECO:0000256" key="7">
    <source>
        <dbReference type="ARBA" id="ARBA00022603"/>
    </source>
</evidence>
<evidence type="ECO:0000313" key="16">
    <source>
        <dbReference type="EMBL" id="MDY5145470.1"/>
    </source>
</evidence>
<dbReference type="Proteomes" id="UP001284901">
    <property type="component" value="Unassembled WGS sequence"/>
</dbReference>
<dbReference type="InterPro" id="IPR046886">
    <property type="entry name" value="RsmE_MTase_dom"/>
</dbReference>
<evidence type="ECO:0000256" key="2">
    <source>
        <dbReference type="ARBA" id="ARBA00005528"/>
    </source>
</evidence>
<dbReference type="Gene3D" id="3.40.1280.10">
    <property type="match status" value="1"/>
</dbReference>
<dbReference type="InterPro" id="IPR006700">
    <property type="entry name" value="RsmE"/>
</dbReference>
<dbReference type="GO" id="GO:0070475">
    <property type="term" value="P:rRNA base methylation"/>
    <property type="evidence" value="ECO:0007669"/>
    <property type="project" value="TreeGrafter"/>
</dbReference>
<proteinExistence type="inferred from homology"/>
<dbReference type="PIRSF" id="PIRSF015601">
    <property type="entry name" value="MTase_slr0722"/>
    <property type="match status" value="1"/>
</dbReference>
<evidence type="ECO:0000256" key="10">
    <source>
        <dbReference type="ARBA" id="ARBA00025699"/>
    </source>
</evidence>
<dbReference type="RefSeq" id="WP_101594919.1">
    <property type="nucleotide sequence ID" value="NZ_CAUPFC010000002.1"/>
</dbReference>
<evidence type="ECO:0000313" key="15">
    <source>
        <dbReference type="EMBL" id="MDY5140422.1"/>
    </source>
</evidence>
<comment type="function">
    <text evidence="10 12">Specifically methylates the N3 position of the uracil ring of uridine 1498 (m3U1498) in 16S rRNA. Acts on the fully assembled 30S ribosomal subunit.</text>
</comment>
<keyword evidence="7 12" id="KW-0489">Methyltransferase</keyword>
<comment type="similarity">
    <text evidence="2 12">Belongs to the RNA methyltransferase RsmE family.</text>
</comment>
<dbReference type="NCBIfam" id="TIGR00046">
    <property type="entry name" value="RsmE family RNA methyltransferase"/>
    <property type="match status" value="1"/>
</dbReference>
<evidence type="ECO:0000313" key="18">
    <source>
        <dbReference type="Proteomes" id="UP001288320"/>
    </source>
</evidence>
<protein>
    <recommendedName>
        <fullName evidence="4 12">Ribosomal RNA small subunit methyltransferase E</fullName>
        <ecNumber evidence="3 12">2.1.1.193</ecNumber>
    </recommendedName>
</protein>
<keyword evidence="6 12" id="KW-0698">rRNA processing</keyword>
<feature type="domain" description="Ribosomal RNA small subunit methyltransferase E PUA-like" evidence="14">
    <location>
        <begin position="31"/>
        <end position="76"/>
    </location>
</feature>
<dbReference type="Pfam" id="PF04452">
    <property type="entry name" value="Methyltrans_RNA"/>
    <property type="match status" value="1"/>
</dbReference>
<comment type="subcellular location">
    <subcellularLocation>
        <location evidence="1 12">Cytoplasm</location>
    </subcellularLocation>
</comment>
<sequence length="261" mass="27310">MTLPLFFADFPATRPGGGAGAALSVGQELSLTGDEARHASVMRIRVGEEILISDGEGRRARCTVSAVAKNELRARVEEASAEPKPAGPITLVQALAKGGRDEQAVETCTEYGVWDILPWEAARCVASWKNKEEKGRARWQATARAAAKQSRRSYIPRIRSLSTTAQLPQALTGSTVLLCHEEAELSLAEAVARGKVTTAQVAGPVAVIIGPEGGIAPEEMEILQAAGAIPVLLGAHVLRSASAGAYALASIATVRALGTLL</sequence>
<evidence type="ECO:0000256" key="8">
    <source>
        <dbReference type="ARBA" id="ARBA00022679"/>
    </source>
</evidence>
<evidence type="ECO:0000259" key="13">
    <source>
        <dbReference type="Pfam" id="PF04452"/>
    </source>
</evidence>
<comment type="catalytic activity">
    <reaction evidence="11 12">
        <text>uridine(1498) in 16S rRNA + S-adenosyl-L-methionine = N(3)-methyluridine(1498) in 16S rRNA + S-adenosyl-L-homocysteine + H(+)</text>
        <dbReference type="Rhea" id="RHEA:42920"/>
        <dbReference type="Rhea" id="RHEA-COMP:10283"/>
        <dbReference type="Rhea" id="RHEA-COMP:10284"/>
        <dbReference type="ChEBI" id="CHEBI:15378"/>
        <dbReference type="ChEBI" id="CHEBI:57856"/>
        <dbReference type="ChEBI" id="CHEBI:59789"/>
        <dbReference type="ChEBI" id="CHEBI:65315"/>
        <dbReference type="ChEBI" id="CHEBI:74502"/>
        <dbReference type="EC" id="2.1.1.193"/>
    </reaction>
</comment>
<evidence type="ECO:0000256" key="5">
    <source>
        <dbReference type="ARBA" id="ARBA00022490"/>
    </source>
</evidence>
<dbReference type="Proteomes" id="UP001288320">
    <property type="component" value="Unassembled WGS sequence"/>
</dbReference>
<dbReference type="NCBIfam" id="NF008693">
    <property type="entry name" value="PRK11713.2-3"/>
    <property type="match status" value="1"/>
</dbReference>
<gene>
    <name evidence="15" type="ORF">R6G74_03720</name>
    <name evidence="16" type="ORF">R6P33_00330</name>
</gene>
<dbReference type="InterPro" id="IPR029028">
    <property type="entry name" value="Alpha/beta_knot_MTases"/>
</dbReference>
<dbReference type="SUPFAM" id="SSF75217">
    <property type="entry name" value="alpha/beta knot"/>
    <property type="match status" value="1"/>
</dbReference>
<dbReference type="InterPro" id="IPR015947">
    <property type="entry name" value="PUA-like_sf"/>
</dbReference>
<dbReference type="GeneID" id="92814101"/>
<dbReference type="EMBL" id="JAWNFY010000001">
    <property type="protein sequence ID" value="MDY5145470.1"/>
    <property type="molecule type" value="Genomic_DNA"/>
</dbReference>
<evidence type="ECO:0000313" key="17">
    <source>
        <dbReference type="Proteomes" id="UP001284901"/>
    </source>
</evidence>
<reference evidence="15 17" key="1">
    <citation type="submission" date="2023-10" db="EMBL/GenBank/DDBJ databases">
        <title>Whole Genome based description of the genera Actinobaculum and Actinotignum reveals a complex phylogenetic relationship within the species included in the genus Actinotignum.</title>
        <authorList>
            <person name="Jensen C.S."/>
            <person name="Dargis R."/>
            <person name="Kemp M."/>
            <person name="Christensen J.J."/>
        </authorList>
    </citation>
    <scope>NUCLEOTIDE SEQUENCE</scope>
    <source>
        <strain evidence="16 17">SLA_B089</strain>
        <strain evidence="15">SLA_B245</strain>
    </source>
</reference>
<evidence type="ECO:0000256" key="11">
    <source>
        <dbReference type="ARBA" id="ARBA00047944"/>
    </source>
</evidence>
<evidence type="ECO:0000256" key="4">
    <source>
        <dbReference type="ARBA" id="ARBA00013673"/>
    </source>
</evidence>
<keyword evidence="17" id="KW-1185">Reference proteome</keyword>
<dbReference type="GO" id="GO:0070042">
    <property type="term" value="F:rRNA (uridine-N3-)-methyltransferase activity"/>
    <property type="evidence" value="ECO:0007669"/>
    <property type="project" value="TreeGrafter"/>
</dbReference>
<evidence type="ECO:0000256" key="3">
    <source>
        <dbReference type="ARBA" id="ARBA00012328"/>
    </source>
</evidence>
<keyword evidence="9 12" id="KW-0949">S-adenosyl-L-methionine</keyword>
<organism evidence="15 18">
    <name type="scientific">Actinotignum timonense</name>
    <dbReference type="NCBI Taxonomy" id="1870995"/>
    <lineage>
        <taxon>Bacteria</taxon>
        <taxon>Bacillati</taxon>
        <taxon>Actinomycetota</taxon>
        <taxon>Actinomycetes</taxon>
        <taxon>Actinomycetales</taxon>
        <taxon>Actinomycetaceae</taxon>
        <taxon>Actinotignum</taxon>
    </lineage>
</organism>
<dbReference type="EMBL" id="JAWNFV010000006">
    <property type="protein sequence ID" value="MDY5140422.1"/>
    <property type="molecule type" value="Genomic_DNA"/>
</dbReference>
<dbReference type="PANTHER" id="PTHR30027">
    <property type="entry name" value="RIBOSOMAL RNA SMALL SUBUNIT METHYLTRANSFERASE E"/>
    <property type="match status" value="1"/>
</dbReference>
<dbReference type="SUPFAM" id="SSF88697">
    <property type="entry name" value="PUA domain-like"/>
    <property type="match status" value="1"/>
</dbReference>